<dbReference type="Pfam" id="PF03109">
    <property type="entry name" value="ABC1"/>
    <property type="match status" value="1"/>
</dbReference>
<dbReference type="EMBL" id="JAFCMP010000515">
    <property type="protein sequence ID" value="KAG5178472.1"/>
    <property type="molecule type" value="Genomic_DNA"/>
</dbReference>
<evidence type="ECO:0000256" key="1">
    <source>
        <dbReference type="ARBA" id="ARBA00009670"/>
    </source>
</evidence>
<comment type="similarity">
    <text evidence="1">Belongs to the protein kinase superfamily. ADCK protein kinase family.</text>
</comment>
<feature type="domain" description="ABC1 atypical kinase-like" evidence="2">
    <location>
        <begin position="125"/>
        <end position="367"/>
    </location>
</feature>
<dbReference type="AlphaFoldDB" id="A0A835YN99"/>
<dbReference type="PANTHER" id="PTHR10566:SF113">
    <property type="entry name" value="PROTEIN ACTIVITY OF BC1 COMPLEX KINASE 7, CHLOROPLASTIC"/>
    <property type="match status" value="1"/>
</dbReference>
<dbReference type="InterPro" id="IPR050154">
    <property type="entry name" value="UbiB_kinase"/>
</dbReference>
<dbReference type="Proteomes" id="UP000664859">
    <property type="component" value="Unassembled WGS sequence"/>
</dbReference>
<proteinExistence type="inferred from homology"/>
<gene>
    <name evidence="3" type="ORF">JKP88DRAFT_281139</name>
</gene>
<evidence type="ECO:0000259" key="2">
    <source>
        <dbReference type="Pfam" id="PF03109"/>
    </source>
</evidence>
<sequence length="616" mass="69384">MAAGTLEEIMAPQAPALSAEKLRQIRTEVAAAGVAPEGVWAKRIWTVRRSLRIWVFLVRSLVKVFMLKSREKRATPDVASALRREFARYLCRSCLRLGPTFIKVGQLMSTRIDLLSKEYIEELRRLQDDVPGFGKAAAVAIIESELGAPITELYDSFNENHIAAASLGQVHEAWVNNTRYAVKIQRPGVQEMFAVDLRCLQTMAKLLDRFDPQMDGTKKDWGAIFRENSRVLYEEIDYIREGRNANRFANNFKDTPWLKTPGILWELTTSKVLTMEFVEGIKISDVEKIDAAGLDRKLLARRIAECYLAQLIRHVAASCGNLAVDGKGGGRIIFYDYGMMDEVPLKTKRGFVDLVFGIYENDVKVVCDALEQMDIIRRGADRMTLERVARFYLTEFKTTMEGGGKWINELDAQGEEELRRRERAKIGQELFSVKSDVPLQFPAAFTFVFRAFTTLDGIGKTLDPGYDLTKIAQPYLKELVDLRDGNAYVSILNSFAKRVGWRREDIGALVTSPRRVKHIDDVARRLEEGDLKLQVRVMESEASFKRLEAQQGSLSAALLATLALNAGMALTGSGARGLVLLGRALFAVSAYCCAQVPIGYVRLWQLRQREADKGFR</sequence>
<accession>A0A835YN99</accession>
<dbReference type="CDD" id="cd05121">
    <property type="entry name" value="ABC1_ADCK3-like"/>
    <property type="match status" value="1"/>
</dbReference>
<dbReference type="SUPFAM" id="SSF56112">
    <property type="entry name" value="Protein kinase-like (PK-like)"/>
    <property type="match status" value="1"/>
</dbReference>
<evidence type="ECO:0000313" key="3">
    <source>
        <dbReference type="EMBL" id="KAG5178472.1"/>
    </source>
</evidence>
<protein>
    <submittedName>
        <fullName evidence="3">ABC1 family-domain-containing protein</fullName>
    </submittedName>
</protein>
<reference evidence="3" key="1">
    <citation type="submission" date="2021-02" db="EMBL/GenBank/DDBJ databases">
        <title>First Annotated Genome of the Yellow-green Alga Tribonema minus.</title>
        <authorList>
            <person name="Mahan K.M."/>
        </authorList>
    </citation>
    <scope>NUCLEOTIDE SEQUENCE</scope>
    <source>
        <strain evidence="3">UTEX B ZZ1240</strain>
    </source>
</reference>
<evidence type="ECO:0000313" key="4">
    <source>
        <dbReference type="Proteomes" id="UP000664859"/>
    </source>
</evidence>
<organism evidence="3 4">
    <name type="scientific">Tribonema minus</name>
    <dbReference type="NCBI Taxonomy" id="303371"/>
    <lineage>
        <taxon>Eukaryota</taxon>
        <taxon>Sar</taxon>
        <taxon>Stramenopiles</taxon>
        <taxon>Ochrophyta</taxon>
        <taxon>PX clade</taxon>
        <taxon>Xanthophyceae</taxon>
        <taxon>Tribonematales</taxon>
        <taxon>Tribonemataceae</taxon>
        <taxon>Tribonema</taxon>
    </lineage>
</organism>
<dbReference type="OrthoDB" id="427480at2759"/>
<dbReference type="InterPro" id="IPR004147">
    <property type="entry name" value="ABC1_dom"/>
</dbReference>
<dbReference type="InterPro" id="IPR011009">
    <property type="entry name" value="Kinase-like_dom_sf"/>
</dbReference>
<dbReference type="PANTHER" id="PTHR10566">
    <property type="entry name" value="CHAPERONE-ACTIVITY OF BC1 COMPLEX CABC1 -RELATED"/>
    <property type="match status" value="1"/>
</dbReference>
<name>A0A835YN99_9STRA</name>
<keyword evidence="4" id="KW-1185">Reference proteome</keyword>
<comment type="caution">
    <text evidence="3">The sequence shown here is derived from an EMBL/GenBank/DDBJ whole genome shotgun (WGS) entry which is preliminary data.</text>
</comment>